<dbReference type="InterPro" id="IPR016181">
    <property type="entry name" value="Acyl_CoA_acyltransferase"/>
</dbReference>
<evidence type="ECO:0000313" key="2">
    <source>
        <dbReference type="Proteomes" id="UP001179280"/>
    </source>
</evidence>
<dbReference type="RefSeq" id="WP_204467474.1">
    <property type="nucleotide sequence ID" value="NZ_JAFBCV010000011.1"/>
</dbReference>
<evidence type="ECO:0008006" key="3">
    <source>
        <dbReference type="Google" id="ProtNLM"/>
    </source>
</evidence>
<comment type="caution">
    <text evidence="1">The sequence shown here is derived from an EMBL/GenBank/DDBJ whole genome shotgun (WGS) entry which is preliminary data.</text>
</comment>
<proteinExistence type="predicted"/>
<reference evidence="1" key="1">
    <citation type="submission" date="2021-01" db="EMBL/GenBank/DDBJ databases">
        <title>Genomic Encyclopedia of Type Strains, Phase IV (KMG-IV): sequencing the most valuable type-strain genomes for metagenomic binning, comparative biology and taxonomic classification.</title>
        <authorList>
            <person name="Goeker M."/>
        </authorList>
    </citation>
    <scope>NUCLEOTIDE SEQUENCE</scope>
    <source>
        <strain evidence="1">DSM 21943</strain>
    </source>
</reference>
<gene>
    <name evidence="1" type="ORF">JOC54_003334</name>
</gene>
<accession>A0ABS2T006</accession>
<dbReference type="EMBL" id="JAFBCV010000011">
    <property type="protein sequence ID" value="MBM7840054.1"/>
    <property type="molecule type" value="Genomic_DNA"/>
</dbReference>
<evidence type="ECO:0000313" key="1">
    <source>
        <dbReference type="EMBL" id="MBM7840054.1"/>
    </source>
</evidence>
<protein>
    <recommendedName>
        <fullName evidence="3">N-acetyltransferase domain-containing protein</fullName>
    </recommendedName>
</protein>
<name>A0ABS2T006_9BACI</name>
<dbReference type="Gene3D" id="3.40.630.30">
    <property type="match status" value="1"/>
</dbReference>
<organism evidence="1 2">
    <name type="scientific">Shouchella xiaoxiensis</name>
    <dbReference type="NCBI Taxonomy" id="766895"/>
    <lineage>
        <taxon>Bacteria</taxon>
        <taxon>Bacillati</taxon>
        <taxon>Bacillota</taxon>
        <taxon>Bacilli</taxon>
        <taxon>Bacillales</taxon>
        <taxon>Bacillaceae</taxon>
        <taxon>Shouchella</taxon>
    </lineage>
</organism>
<sequence>MIDTVFNFRILNEQDLSQLLSLQNHVYETLTNRATLATLSKTEYTALLNGKGLCIGAFKGNELIGARALLIPSVGDDDHLGIDAGLEKQELSKVIYQEISLVHPLFRGWRLQQQMGERLMDLLVNADGKYRYVCATVAPGNIASLKDKLKQNMEIVALKKKYNGNWRYVFFKDLNQNKVNQVFDDQQWLPSDNLSEQESLLRRGYQGVEIQIENEESKLLFVKETKPKNK</sequence>
<keyword evidence="2" id="KW-1185">Reference proteome</keyword>
<dbReference type="SUPFAM" id="SSF55729">
    <property type="entry name" value="Acyl-CoA N-acyltransferases (Nat)"/>
    <property type="match status" value="1"/>
</dbReference>
<dbReference type="Proteomes" id="UP001179280">
    <property type="component" value="Unassembled WGS sequence"/>
</dbReference>